<evidence type="ECO:0000256" key="1">
    <source>
        <dbReference type="SAM" id="MobiDB-lite"/>
    </source>
</evidence>
<keyword evidence="4" id="KW-1185">Reference proteome</keyword>
<accession>A0A845LGA0</accession>
<dbReference type="AlphaFoldDB" id="A0A845LGA0"/>
<protein>
    <submittedName>
        <fullName evidence="3">Uncharacterized protein</fullName>
    </submittedName>
</protein>
<reference evidence="3 4" key="1">
    <citation type="submission" date="2020-01" db="EMBL/GenBank/DDBJ databases">
        <title>Whole genome sequence of Heliobacterium gestii DSM 11169.</title>
        <authorList>
            <person name="Kyndt J.A."/>
            <person name="Meyer T.E."/>
        </authorList>
    </citation>
    <scope>NUCLEOTIDE SEQUENCE [LARGE SCALE GENOMIC DNA]</scope>
    <source>
        <strain evidence="3 4">DSM 11169</strain>
    </source>
</reference>
<evidence type="ECO:0000313" key="3">
    <source>
        <dbReference type="EMBL" id="MZP44444.1"/>
    </source>
</evidence>
<keyword evidence="2" id="KW-1133">Transmembrane helix</keyword>
<proteinExistence type="predicted"/>
<keyword evidence="2" id="KW-0812">Transmembrane</keyword>
<dbReference type="Proteomes" id="UP000471031">
    <property type="component" value="Unassembled WGS sequence"/>
</dbReference>
<comment type="caution">
    <text evidence="3">The sequence shown here is derived from an EMBL/GenBank/DDBJ whole genome shotgun (WGS) entry which is preliminary data.</text>
</comment>
<feature type="compositionally biased region" description="Basic and acidic residues" evidence="1">
    <location>
        <begin position="82"/>
        <end position="99"/>
    </location>
</feature>
<dbReference type="RefSeq" id="WP_161263013.1">
    <property type="nucleotide sequence ID" value="NZ_JAFBDC010000017.1"/>
</dbReference>
<gene>
    <name evidence="3" type="ORF">GTO89_15535</name>
</gene>
<evidence type="ECO:0000313" key="4">
    <source>
        <dbReference type="Proteomes" id="UP000471031"/>
    </source>
</evidence>
<dbReference type="EMBL" id="WXEX01000016">
    <property type="protein sequence ID" value="MZP44444.1"/>
    <property type="molecule type" value="Genomic_DNA"/>
</dbReference>
<organism evidence="3 4">
    <name type="scientific">Heliomicrobium gestii</name>
    <name type="common">Heliobacterium gestii</name>
    <dbReference type="NCBI Taxonomy" id="2699"/>
    <lineage>
        <taxon>Bacteria</taxon>
        <taxon>Bacillati</taxon>
        <taxon>Bacillota</taxon>
        <taxon>Clostridia</taxon>
        <taxon>Eubacteriales</taxon>
        <taxon>Heliobacteriaceae</taxon>
        <taxon>Heliomicrobium</taxon>
    </lineage>
</organism>
<dbReference type="OrthoDB" id="2087683at2"/>
<feature type="transmembrane region" description="Helical" evidence="2">
    <location>
        <begin position="37"/>
        <end position="57"/>
    </location>
</feature>
<keyword evidence="2" id="KW-0472">Membrane</keyword>
<evidence type="ECO:0000256" key="2">
    <source>
        <dbReference type="SAM" id="Phobius"/>
    </source>
</evidence>
<sequence>MERLSEIFQALRFAFTEPLADQIHVEWMSFHLTLRDFFYISLALYFLAGAVVGFLFARYRYKSRSKTSSDPQKASVQPRPAPAREEAVKNKGELKHMLDEVSASEDRDE</sequence>
<feature type="region of interest" description="Disordered" evidence="1">
    <location>
        <begin position="63"/>
        <end position="109"/>
    </location>
</feature>
<name>A0A845LGA0_HELGE</name>